<dbReference type="AlphaFoldDB" id="A0A7Z0WPE5"/>
<keyword evidence="4 10" id="KW-0808">Transferase</keyword>
<proteinExistence type="inferred from homology"/>
<protein>
    <recommendedName>
        <fullName evidence="3 10">Thymidylate kinase</fullName>
        <ecNumber evidence="2 10">2.7.4.9</ecNumber>
    </recommendedName>
    <alternativeName>
        <fullName evidence="10">dTMP kinase</fullName>
    </alternativeName>
</protein>
<evidence type="ECO:0000256" key="8">
    <source>
        <dbReference type="ARBA" id="ARBA00022840"/>
    </source>
</evidence>
<evidence type="ECO:0000256" key="7">
    <source>
        <dbReference type="ARBA" id="ARBA00022777"/>
    </source>
</evidence>
<dbReference type="EMBL" id="MSIF01000004">
    <property type="protein sequence ID" value="OLF11586.1"/>
    <property type="molecule type" value="Genomic_DNA"/>
</dbReference>
<dbReference type="GO" id="GO:0006227">
    <property type="term" value="P:dUDP biosynthetic process"/>
    <property type="evidence" value="ECO:0007669"/>
    <property type="project" value="TreeGrafter"/>
</dbReference>
<evidence type="ECO:0000256" key="4">
    <source>
        <dbReference type="ARBA" id="ARBA00022679"/>
    </source>
</evidence>
<dbReference type="Gene3D" id="3.40.50.300">
    <property type="entry name" value="P-loop containing nucleotide triphosphate hydrolases"/>
    <property type="match status" value="1"/>
</dbReference>
<evidence type="ECO:0000256" key="9">
    <source>
        <dbReference type="ARBA" id="ARBA00048743"/>
    </source>
</evidence>
<dbReference type="EC" id="2.7.4.9" evidence="2 10"/>
<dbReference type="GO" id="GO:0005524">
    <property type="term" value="F:ATP binding"/>
    <property type="evidence" value="ECO:0007669"/>
    <property type="project" value="UniProtKB-UniRule"/>
</dbReference>
<dbReference type="PANTHER" id="PTHR10344:SF4">
    <property type="entry name" value="UMP-CMP KINASE 2, MITOCHONDRIAL"/>
    <property type="match status" value="1"/>
</dbReference>
<comment type="similarity">
    <text evidence="1 10">Belongs to the thymidylate kinase family.</text>
</comment>
<dbReference type="RefSeq" id="WP_075132821.1">
    <property type="nucleotide sequence ID" value="NZ_MSIF01000004.1"/>
</dbReference>
<dbReference type="InterPro" id="IPR039430">
    <property type="entry name" value="Thymidylate_kin-like_dom"/>
</dbReference>
<dbReference type="InterPro" id="IPR018094">
    <property type="entry name" value="Thymidylate_kinase"/>
</dbReference>
<organism evidence="12 13">
    <name type="scientific">Actinophytocola xinjiangensis</name>
    <dbReference type="NCBI Taxonomy" id="485602"/>
    <lineage>
        <taxon>Bacteria</taxon>
        <taxon>Bacillati</taxon>
        <taxon>Actinomycetota</taxon>
        <taxon>Actinomycetes</taxon>
        <taxon>Pseudonocardiales</taxon>
        <taxon>Pseudonocardiaceae</taxon>
    </lineage>
</organism>
<evidence type="ECO:0000256" key="10">
    <source>
        <dbReference type="HAMAP-Rule" id="MF_00165"/>
    </source>
</evidence>
<evidence type="ECO:0000313" key="13">
    <source>
        <dbReference type="Proteomes" id="UP000185696"/>
    </source>
</evidence>
<accession>A0A7Z0WPE5</accession>
<dbReference type="PANTHER" id="PTHR10344">
    <property type="entry name" value="THYMIDYLATE KINASE"/>
    <property type="match status" value="1"/>
</dbReference>
<keyword evidence="13" id="KW-1185">Reference proteome</keyword>
<gene>
    <name evidence="10" type="primary">tmk</name>
    <name evidence="12" type="ORF">BLA60_11610</name>
</gene>
<dbReference type="Pfam" id="PF02223">
    <property type="entry name" value="Thymidylate_kin"/>
    <property type="match status" value="1"/>
</dbReference>
<sequence length="213" mass="22908">MASESGATHGRGLFVTLDGPSGVGKTTVSTLLGEQLASQGVPTLVTATPSPSSIGELARHGTHEFHGPSLTCLVAADRYHQANIMISPAVEQGTTVVCDRFVPSSLVLDPLDGIERGFVWDIYRKILVPDIAIVLMGDASLCATRVANRGRFSRFHGSDYEDHRREREYFTEALAFLRGAGYPAHEYDIGRATAREVAAGLAHFILAIKDGRS</sequence>
<keyword evidence="7 10" id="KW-0418">Kinase</keyword>
<dbReference type="SUPFAM" id="SSF52540">
    <property type="entry name" value="P-loop containing nucleoside triphosphate hydrolases"/>
    <property type="match status" value="1"/>
</dbReference>
<dbReference type="CDD" id="cd01672">
    <property type="entry name" value="TMPK"/>
    <property type="match status" value="1"/>
</dbReference>
<keyword evidence="6 10" id="KW-0547">Nucleotide-binding</keyword>
<dbReference type="HAMAP" id="MF_00165">
    <property type="entry name" value="Thymidylate_kinase"/>
    <property type="match status" value="1"/>
</dbReference>
<dbReference type="GO" id="GO:0005737">
    <property type="term" value="C:cytoplasm"/>
    <property type="evidence" value="ECO:0007669"/>
    <property type="project" value="TreeGrafter"/>
</dbReference>
<keyword evidence="8 10" id="KW-0067">ATP-binding</keyword>
<keyword evidence="5 10" id="KW-0545">Nucleotide biosynthesis</keyword>
<dbReference type="InterPro" id="IPR027417">
    <property type="entry name" value="P-loop_NTPase"/>
</dbReference>
<dbReference type="GO" id="GO:0004798">
    <property type="term" value="F:dTMP kinase activity"/>
    <property type="evidence" value="ECO:0007669"/>
    <property type="project" value="UniProtKB-UniRule"/>
</dbReference>
<comment type="caution">
    <text evidence="12">The sequence shown here is derived from an EMBL/GenBank/DDBJ whole genome shotgun (WGS) entry which is preliminary data.</text>
</comment>
<comment type="caution">
    <text evidence="10">Lacks conserved residue(s) required for the propagation of feature annotation.</text>
</comment>
<dbReference type="Proteomes" id="UP000185696">
    <property type="component" value="Unassembled WGS sequence"/>
</dbReference>
<comment type="function">
    <text evidence="10">Phosphorylation of dTMP to form dTDP in both de novo and salvage pathways of dTTP synthesis.</text>
</comment>
<dbReference type="GO" id="GO:0006235">
    <property type="term" value="P:dTTP biosynthetic process"/>
    <property type="evidence" value="ECO:0007669"/>
    <property type="project" value="UniProtKB-UniRule"/>
</dbReference>
<evidence type="ECO:0000256" key="2">
    <source>
        <dbReference type="ARBA" id="ARBA00012980"/>
    </source>
</evidence>
<comment type="catalytic activity">
    <reaction evidence="9 10">
        <text>dTMP + ATP = dTDP + ADP</text>
        <dbReference type="Rhea" id="RHEA:13517"/>
        <dbReference type="ChEBI" id="CHEBI:30616"/>
        <dbReference type="ChEBI" id="CHEBI:58369"/>
        <dbReference type="ChEBI" id="CHEBI:63528"/>
        <dbReference type="ChEBI" id="CHEBI:456216"/>
        <dbReference type="EC" id="2.7.4.9"/>
    </reaction>
</comment>
<reference evidence="12 13" key="1">
    <citation type="submission" date="2016-12" db="EMBL/GenBank/DDBJ databases">
        <title>The draft genome sequence of Actinophytocola xinjiangensis.</title>
        <authorList>
            <person name="Wang W."/>
            <person name="Yuan L."/>
        </authorList>
    </citation>
    <scope>NUCLEOTIDE SEQUENCE [LARGE SCALE GENOMIC DNA]</scope>
    <source>
        <strain evidence="12 13">CGMCC 4.4663</strain>
    </source>
</reference>
<dbReference type="GO" id="GO:0006233">
    <property type="term" value="P:dTDP biosynthetic process"/>
    <property type="evidence" value="ECO:0007669"/>
    <property type="project" value="InterPro"/>
</dbReference>
<evidence type="ECO:0000256" key="6">
    <source>
        <dbReference type="ARBA" id="ARBA00022741"/>
    </source>
</evidence>
<evidence type="ECO:0000259" key="11">
    <source>
        <dbReference type="Pfam" id="PF02223"/>
    </source>
</evidence>
<feature type="domain" description="Thymidylate kinase-like" evidence="11">
    <location>
        <begin position="17"/>
        <end position="174"/>
    </location>
</feature>
<name>A0A7Z0WPE5_9PSEU</name>
<evidence type="ECO:0000313" key="12">
    <source>
        <dbReference type="EMBL" id="OLF11586.1"/>
    </source>
</evidence>
<evidence type="ECO:0000256" key="5">
    <source>
        <dbReference type="ARBA" id="ARBA00022727"/>
    </source>
</evidence>
<evidence type="ECO:0000256" key="3">
    <source>
        <dbReference type="ARBA" id="ARBA00017144"/>
    </source>
</evidence>
<evidence type="ECO:0000256" key="1">
    <source>
        <dbReference type="ARBA" id="ARBA00009776"/>
    </source>
</evidence>